<gene>
    <name evidence="2" type="ordered locus">Mmwyl1_0313</name>
</gene>
<reference evidence="2" key="1">
    <citation type="submission" date="2007-06" db="EMBL/GenBank/DDBJ databases">
        <title>Complete sequence of Marinomonas sp. MWYL1.</title>
        <authorList>
            <consortium name="US DOE Joint Genome Institute"/>
            <person name="Copeland A."/>
            <person name="Lucas S."/>
            <person name="Lapidus A."/>
            <person name="Barry K."/>
            <person name="Glavina del Rio T."/>
            <person name="Dalin E."/>
            <person name="Tice H."/>
            <person name="Pitluck S."/>
            <person name="Kiss H."/>
            <person name="Brettin T."/>
            <person name="Bruce D."/>
            <person name="Detter J.C."/>
            <person name="Han C."/>
            <person name="Schmutz J."/>
            <person name="Larimer F."/>
            <person name="Land M."/>
            <person name="Hauser L."/>
            <person name="Kyrpides N."/>
            <person name="Kim E."/>
            <person name="Johnston A.W.B."/>
            <person name="Todd J.D."/>
            <person name="Rogers R."/>
            <person name="Wexler M."/>
            <person name="Bond P.L."/>
            <person name="Li Y."/>
            <person name="Richardson P."/>
        </authorList>
    </citation>
    <scope>NUCLEOTIDE SEQUENCE [LARGE SCALE GENOMIC DNA]</scope>
    <source>
        <strain evidence="2">MWYL1</strain>
    </source>
</reference>
<evidence type="ECO:0000313" key="2">
    <source>
        <dbReference type="EMBL" id="ABR69254.1"/>
    </source>
</evidence>
<dbReference type="STRING" id="400668.Mmwyl1_0313"/>
<keyword evidence="1" id="KW-0472">Membrane</keyword>
<feature type="transmembrane region" description="Helical" evidence="1">
    <location>
        <begin position="16"/>
        <end position="37"/>
    </location>
</feature>
<evidence type="ECO:0000256" key="1">
    <source>
        <dbReference type="SAM" id="Phobius"/>
    </source>
</evidence>
<keyword evidence="1" id="KW-1133">Transmembrane helix</keyword>
<dbReference type="AlphaFoldDB" id="A6VS25"/>
<protein>
    <recommendedName>
        <fullName evidence="3">TadE family protein</fullName>
    </recommendedName>
</protein>
<accession>A6VS25</accession>
<sequence>MIVIDSIRFFIIKEKAVVSIEVALIFPVILFIAMMFFELARIALIISVVGVSLERTTQEFRYNQDFISIGEEVIKKKVSDKVVENSYGLIYENNIKVDLQSFSDLNDFASVDIESGSYRSLPILNFSVLLNDNFITPLPSFFGLGNSFQHEYRQVLGDLIGKSSS</sequence>
<name>A6VS25_MARMS</name>
<dbReference type="HOGENOM" id="CLU_136054_0_0_6"/>
<organism evidence="2">
    <name type="scientific">Marinomonas sp. (strain MWYL1)</name>
    <dbReference type="NCBI Taxonomy" id="400668"/>
    <lineage>
        <taxon>Bacteria</taxon>
        <taxon>Pseudomonadati</taxon>
        <taxon>Pseudomonadota</taxon>
        <taxon>Gammaproteobacteria</taxon>
        <taxon>Oceanospirillales</taxon>
        <taxon>Oceanospirillaceae</taxon>
        <taxon>Marinomonas</taxon>
    </lineage>
</organism>
<dbReference type="eggNOG" id="COG4961">
    <property type="taxonomic scope" value="Bacteria"/>
</dbReference>
<keyword evidence="1" id="KW-0812">Transmembrane</keyword>
<evidence type="ECO:0008006" key="3">
    <source>
        <dbReference type="Google" id="ProtNLM"/>
    </source>
</evidence>
<proteinExistence type="predicted"/>
<dbReference type="EMBL" id="CP000749">
    <property type="protein sequence ID" value="ABR69254.1"/>
    <property type="molecule type" value="Genomic_DNA"/>
</dbReference>
<dbReference type="KEGG" id="mmw:Mmwyl1_0313"/>